<accession>A0A0A0L5T3</accession>
<organism evidence="2 3">
    <name type="scientific">Cucumis sativus</name>
    <name type="common">Cucumber</name>
    <dbReference type="NCBI Taxonomy" id="3659"/>
    <lineage>
        <taxon>Eukaryota</taxon>
        <taxon>Viridiplantae</taxon>
        <taxon>Streptophyta</taxon>
        <taxon>Embryophyta</taxon>
        <taxon>Tracheophyta</taxon>
        <taxon>Spermatophyta</taxon>
        <taxon>Magnoliopsida</taxon>
        <taxon>eudicotyledons</taxon>
        <taxon>Gunneridae</taxon>
        <taxon>Pentapetalae</taxon>
        <taxon>rosids</taxon>
        <taxon>fabids</taxon>
        <taxon>Cucurbitales</taxon>
        <taxon>Cucurbitaceae</taxon>
        <taxon>Benincaseae</taxon>
        <taxon>Cucumis</taxon>
    </lineage>
</organism>
<gene>
    <name evidence="2" type="ORF">Csa_3G119290</name>
</gene>
<dbReference type="Gramene" id="KGN56394">
    <property type="protein sequence ID" value="KGN56394"/>
    <property type="gene ID" value="Csa_3G119290"/>
</dbReference>
<reference evidence="2 3" key="1">
    <citation type="journal article" date="2009" name="Nat. Genet.">
        <title>The genome of the cucumber, Cucumis sativus L.</title>
        <authorList>
            <person name="Huang S."/>
            <person name="Li R."/>
            <person name="Zhang Z."/>
            <person name="Li L."/>
            <person name="Gu X."/>
            <person name="Fan W."/>
            <person name="Lucas W.J."/>
            <person name="Wang X."/>
            <person name="Xie B."/>
            <person name="Ni P."/>
            <person name="Ren Y."/>
            <person name="Zhu H."/>
            <person name="Li J."/>
            <person name="Lin K."/>
            <person name="Jin W."/>
            <person name="Fei Z."/>
            <person name="Li G."/>
            <person name="Staub J."/>
            <person name="Kilian A."/>
            <person name="van der Vossen E.A."/>
            <person name="Wu Y."/>
            <person name="Guo J."/>
            <person name="He J."/>
            <person name="Jia Z."/>
            <person name="Ren Y."/>
            <person name="Tian G."/>
            <person name="Lu Y."/>
            <person name="Ruan J."/>
            <person name="Qian W."/>
            <person name="Wang M."/>
            <person name="Huang Q."/>
            <person name="Li B."/>
            <person name="Xuan Z."/>
            <person name="Cao J."/>
            <person name="Asan"/>
            <person name="Wu Z."/>
            <person name="Zhang J."/>
            <person name="Cai Q."/>
            <person name="Bai Y."/>
            <person name="Zhao B."/>
            <person name="Han Y."/>
            <person name="Li Y."/>
            <person name="Li X."/>
            <person name="Wang S."/>
            <person name="Shi Q."/>
            <person name="Liu S."/>
            <person name="Cho W.K."/>
            <person name="Kim J.Y."/>
            <person name="Xu Y."/>
            <person name="Heller-Uszynska K."/>
            <person name="Miao H."/>
            <person name="Cheng Z."/>
            <person name="Zhang S."/>
            <person name="Wu J."/>
            <person name="Yang Y."/>
            <person name="Kang H."/>
            <person name="Li M."/>
            <person name="Liang H."/>
            <person name="Ren X."/>
            <person name="Shi Z."/>
            <person name="Wen M."/>
            <person name="Jian M."/>
            <person name="Yang H."/>
            <person name="Zhang G."/>
            <person name="Yang Z."/>
            <person name="Chen R."/>
            <person name="Liu S."/>
            <person name="Li J."/>
            <person name="Ma L."/>
            <person name="Liu H."/>
            <person name="Zhou Y."/>
            <person name="Zhao J."/>
            <person name="Fang X."/>
            <person name="Li G."/>
            <person name="Fang L."/>
            <person name="Li Y."/>
            <person name="Liu D."/>
            <person name="Zheng H."/>
            <person name="Zhang Y."/>
            <person name="Qin N."/>
            <person name="Li Z."/>
            <person name="Yang G."/>
            <person name="Yang S."/>
            <person name="Bolund L."/>
            <person name="Kristiansen K."/>
            <person name="Zheng H."/>
            <person name="Li S."/>
            <person name="Zhang X."/>
            <person name="Yang H."/>
            <person name="Wang J."/>
            <person name="Sun R."/>
            <person name="Zhang B."/>
            <person name="Jiang S."/>
            <person name="Wang J."/>
            <person name="Du Y."/>
            <person name="Li S."/>
        </authorList>
    </citation>
    <scope>NUCLEOTIDE SEQUENCE [LARGE SCALE GENOMIC DNA]</scope>
    <source>
        <strain evidence="3">cv. 9930</strain>
    </source>
</reference>
<feature type="compositionally biased region" description="Low complexity" evidence="1">
    <location>
        <begin position="63"/>
        <end position="79"/>
    </location>
</feature>
<reference evidence="2 3" key="3">
    <citation type="journal article" date="2010" name="BMC Genomics">
        <title>Transcriptome sequencing and comparative analysis of cucumber flowers with different sex types.</title>
        <authorList>
            <person name="Guo S."/>
            <person name="Zheng Y."/>
            <person name="Joung J.G."/>
            <person name="Liu S."/>
            <person name="Zhang Z."/>
            <person name="Crasta O.R."/>
            <person name="Sobral B.W."/>
            <person name="Xu Y."/>
            <person name="Huang S."/>
            <person name="Fei Z."/>
        </authorList>
    </citation>
    <scope>NUCLEOTIDE SEQUENCE [LARGE SCALE GENOMIC DNA]</scope>
    <source>
        <strain evidence="3">cv. 9930</strain>
    </source>
</reference>
<evidence type="ECO:0000313" key="2">
    <source>
        <dbReference type="EMBL" id="KGN56394.1"/>
    </source>
</evidence>
<feature type="compositionally biased region" description="Basic and acidic residues" evidence="1">
    <location>
        <begin position="150"/>
        <end position="170"/>
    </location>
</feature>
<protein>
    <submittedName>
        <fullName evidence="2">Uncharacterized protein</fullName>
    </submittedName>
</protein>
<dbReference type="PANTHER" id="PTHR33472">
    <property type="entry name" value="OS01G0106600 PROTEIN"/>
    <property type="match status" value="1"/>
</dbReference>
<feature type="region of interest" description="Disordered" evidence="1">
    <location>
        <begin position="227"/>
        <end position="265"/>
    </location>
</feature>
<dbReference type="AlphaFoldDB" id="A0A0A0L5T3"/>
<proteinExistence type="predicted"/>
<dbReference type="EMBL" id="CM002924">
    <property type="protein sequence ID" value="KGN56394.1"/>
    <property type="molecule type" value="Genomic_DNA"/>
</dbReference>
<dbReference type="OMA" id="AGDEGKH"/>
<keyword evidence="3" id="KW-1185">Reference proteome</keyword>
<feature type="compositionally biased region" description="Basic and acidic residues" evidence="1">
    <location>
        <begin position="180"/>
        <end position="191"/>
    </location>
</feature>
<feature type="region of interest" description="Disordered" evidence="1">
    <location>
        <begin position="1"/>
        <end position="208"/>
    </location>
</feature>
<evidence type="ECO:0000256" key="1">
    <source>
        <dbReference type="SAM" id="MobiDB-lite"/>
    </source>
</evidence>
<dbReference type="PANTHER" id="PTHR33472:SF1">
    <property type="entry name" value="EXTENSIN-RELATED"/>
    <property type="match status" value="1"/>
</dbReference>
<feature type="compositionally biased region" description="Low complexity" evidence="1">
    <location>
        <begin position="199"/>
        <end position="208"/>
    </location>
</feature>
<sequence length="308" mass="34172">MSNLPRFGRQWNRFSSLPRPGTATRPEPQPFTAATEPEVFPSAVPTTNTFQTSPIKQRTPRLSSPVKKFSSPPSSPKYSGAGTVSPRKPLSPPPVHNRYEGERRTSATTSPKTFKPTHISPPPSPSKPRHSTVPTAVAPLSPLALPRSQVRREPEHSLRPRSPPEIEQKKILYQTTTTEKPTKTDHYRQNDEYGASKPQQKQQHQQLQSDVINIKGENVGAVMHITQSSDGSEVIKKKPTVGQSKENEEKTNKSNSNYPGKSFMNSNFQGVNNSILYNSSLSHRDPGLHLAFGSKKSKHGDSIHDSRH</sequence>
<dbReference type="KEGG" id="csv:101205715"/>
<evidence type="ECO:0000313" key="3">
    <source>
        <dbReference type="Proteomes" id="UP000029981"/>
    </source>
</evidence>
<dbReference type="STRING" id="3659.A0A0A0L5T3"/>
<feature type="compositionally biased region" description="Polar residues" evidence="1">
    <location>
        <begin position="44"/>
        <end position="62"/>
    </location>
</feature>
<dbReference type="OrthoDB" id="1939627at2759"/>
<reference evidence="2 3" key="4">
    <citation type="journal article" date="2011" name="BMC Genomics">
        <title>RNA-Seq improves annotation of protein-coding genes in the cucumber genome.</title>
        <authorList>
            <person name="Li Z."/>
            <person name="Zhang Z."/>
            <person name="Yan P."/>
            <person name="Huang S."/>
            <person name="Fei Z."/>
            <person name="Lin K."/>
        </authorList>
    </citation>
    <scope>NUCLEOTIDE SEQUENCE [LARGE SCALE GENOMIC DNA]</scope>
    <source>
        <strain evidence="3">cv. 9930</strain>
    </source>
</reference>
<dbReference type="Proteomes" id="UP000029981">
    <property type="component" value="Chromosome 3"/>
</dbReference>
<reference evidence="2 3" key="2">
    <citation type="journal article" date="2009" name="PLoS ONE">
        <title>An integrated genetic and cytogenetic map of the cucumber genome.</title>
        <authorList>
            <person name="Ren Y."/>
            <person name="Zhang Z."/>
            <person name="Liu J."/>
            <person name="Staub J.E."/>
            <person name="Han Y."/>
            <person name="Cheng Z."/>
            <person name="Li X."/>
            <person name="Lu J."/>
            <person name="Miao H."/>
            <person name="Kang H."/>
            <person name="Xie B."/>
            <person name="Gu X."/>
            <person name="Wang X."/>
            <person name="Du Y."/>
            <person name="Jin W."/>
            <person name="Huang S."/>
        </authorList>
    </citation>
    <scope>NUCLEOTIDE SEQUENCE [LARGE SCALE GENOMIC DNA]</scope>
    <source>
        <strain evidence="3">cv. 9930</strain>
    </source>
</reference>
<name>A0A0A0L5T3_CUCSA</name>